<dbReference type="InterPro" id="IPR058578">
    <property type="entry name" value="IspG_TIM"/>
</dbReference>
<keyword evidence="5 7" id="KW-0411">Iron-sulfur</keyword>
<dbReference type="FunFam" id="3.30.413.10:FF:000005">
    <property type="entry name" value="4-hydroxy-3-methylbut-2-en-1-yl diphosphate synthase (flavodoxin)"/>
    <property type="match status" value="1"/>
</dbReference>
<dbReference type="PANTHER" id="PTHR30454:SF0">
    <property type="entry name" value="4-HYDROXY-3-METHYLBUT-2-EN-1-YL DIPHOSPHATE SYNTHASE (FERREDOXIN), CHLOROPLASTIC"/>
    <property type="match status" value="1"/>
</dbReference>
<dbReference type="AlphaFoldDB" id="A0A424YEC0"/>
<comment type="pathway">
    <text evidence="7">Isoprenoid biosynthesis; isopentenyl diphosphate biosynthesis via DXP pathway; isopentenyl diphosphate from 1-deoxy-D-xylulose 5-phosphate: step 5/6.</text>
</comment>
<feature type="binding site" evidence="7">
    <location>
        <position position="299"/>
    </location>
    <ligand>
        <name>[4Fe-4S] cluster</name>
        <dbReference type="ChEBI" id="CHEBI:49883"/>
    </ligand>
</feature>
<dbReference type="InterPro" id="IPR004588">
    <property type="entry name" value="IspG_bac-typ"/>
</dbReference>
<keyword evidence="6 7" id="KW-0414">Isoprene biosynthesis</keyword>
<dbReference type="SUPFAM" id="SSF56014">
    <property type="entry name" value="Nitrite and sulphite reductase 4Fe-4S domain-like"/>
    <property type="match status" value="1"/>
</dbReference>
<dbReference type="InterPro" id="IPR058579">
    <property type="entry name" value="IspG_C"/>
</dbReference>
<feature type="binding site" evidence="7">
    <location>
        <position position="264"/>
    </location>
    <ligand>
        <name>[4Fe-4S] cluster</name>
        <dbReference type="ChEBI" id="CHEBI:49883"/>
    </ligand>
</feature>
<accession>A0A424YEC0</accession>
<dbReference type="Gene3D" id="3.20.20.20">
    <property type="entry name" value="Dihydropteroate synthase-like"/>
    <property type="match status" value="1"/>
</dbReference>
<comment type="caution">
    <text evidence="10">The sequence shown here is derived from an EMBL/GenBank/DDBJ whole genome shotgun (WGS) entry which is preliminary data.</text>
</comment>
<reference evidence="10 11" key="1">
    <citation type="submission" date="2018-08" db="EMBL/GenBank/DDBJ databases">
        <title>The metabolism and importance of syntrophic acetate oxidation coupled to methane or sulfide production in haloalkaline environments.</title>
        <authorList>
            <person name="Timmers P.H.A."/>
            <person name="Vavourakis C.D."/>
            <person name="Sorokin D.Y."/>
            <person name="Sinninghe Damste J.S."/>
            <person name="Muyzer G."/>
            <person name="Stams A.J.M."/>
            <person name="Plugge C.M."/>
        </authorList>
    </citation>
    <scope>NUCLEOTIDE SEQUENCE [LARGE SCALE GENOMIC DNA]</scope>
    <source>
        <strain evidence="10">MSAO_Bac1</strain>
    </source>
</reference>
<dbReference type="NCBIfam" id="TIGR00612">
    <property type="entry name" value="ispG_gcpE"/>
    <property type="match status" value="1"/>
</dbReference>
<name>A0A424YEC0_9FIRM</name>
<evidence type="ECO:0000256" key="5">
    <source>
        <dbReference type="ARBA" id="ARBA00023014"/>
    </source>
</evidence>
<evidence type="ECO:0000259" key="9">
    <source>
        <dbReference type="Pfam" id="PF26540"/>
    </source>
</evidence>
<dbReference type="Proteomes" id="UP000285138">
    <property type="component" value="Unassembled WGS sequence"/>
</dbReference>
<feature type="binding site" evidence="7">
    <location>
        <position position="306"/>
    </location>
    <ligand>
        <name>[4Fe-4S] cluster</name>
        <dbReference type="ChEBI" id="CHEBI:49883"/>
    </ligand>
</feature>
<dbReference type="PANTHER" id="PTHR30454">
    <property type="entry name" value="4-HYDROXY-3-METHYLBUT-2-EN-1-YL DIPHOSPHATE SYNTHASE"/>
    <property type="match status" value="1"/>
</dbReference>
<keyword evidence="1 7" id="KW-0004">4Fe-4S</keyword>
<evidence type="ECO:0000256" key="3">
    <source>
        <dbReference type="ARBA" id="ARBA00023002"/>
    </source>
</evidence>
<evidence type="ECO:0000256" key="4">
    <source>
        <dbReference type="ARBA" id="ARBA00023004"/>
    </source>
</evidence>
<proteinExistence type="inferred from homology"/>
<dbReference type="GO" id="GO:0005506">
    <property type="term" value="F:iron ion binding"/>
    <property type="evidence" value="ECO:0007669"/>
    <property type="project" value="InterPro"/>
</dbReference>
<evidence type="ECO:0000256" key="1">
    <source>
        <dbReference type="ARBA" id="ARBA00022485"/>
    </source>
</evidence>
<evidence type="ECO:0000256" key="6">
    <source>
        <dbReference type="ARBA" id="ARBA00023229"/>
    </source>
</evidence>
<comment type="cofactor">
    <cofactor evidence="7">
        <name>[4Fe-4S] cluster</name>
        <dbReference type="ChEBI" id="CHEBI:49883"/>
    </cofactor>
    <text evidence="7">Binds 1 [4Fe-4S] cluster.</text>
</comment>
<dbReference type="GO" id="GO:0019288">
    <property type="term" value="P:isopentenyl diphosphate biosynthetic process, methylerythritol 4-phosphate pathway"/>
    <property type="evidence" value="ECO:0007669"/>
    <property type="project" value="UniProtKB-UniRule"/>
</dbReference>
<dbReference type="InterPro" id="IPR016425">
    <property type="entry name" value="IspG_bac"/>
</dbReference>
<comment type="catalytic activity">
    <reaction evidence="7">
        <text>(2E)-4-hydroxy-3-methylbut-2-enyl diphosphate + oxidized [flavodoxin] + H2O + 2 H(+) = 2-C-methyl-D-erythritol 2,4-cyclic diphosphate + reduced [flavodoxin]</text>
        <dbReference type="Rhea" id="RHEA:43604"/>
        <dbReference type="Rhea" id="RHEA-COMP:10622"/>
        <dbReference type="Rhea" id="RHEA-COMP:10623"/>
        <dbReference type="ChEBI" id="CHEBI:15377"/>
        <dbReference type="ChEBI" id="CHEBI:15378"/>
        <dbReference type="ChEBI" id="CHEBI:57618"/>
        <dbReference type="ChEBI" id="CHEBI:58210"/>
        <dbReference type="ChEBI" id="CHEBI:58483"/>
        <dbReference type="ChEBI" id="CHEBI:128753"/>
        <dbReference type="EC" id="1.17.7.3"/>
    </reaction>
</comment>
<organism evidence="10 11">
    <name type="scientific">Candidatus Syntrophonatronum acetioxidans</name>
    <dbReference type="NCBI Taxonomy" id="1795816"/>
    <lineage>
        <taxon>Bacteria</taxon>
        <taxon>Bacillati</taxon>
        <taxon>Bacillota</taxon>
        <taxon>Clostridia</taxon>
        <taxon>Eubacteriales</taxon>
        <taxon>Syntrophomonadaceae</taxon>
        <taxon>Candidatus Syntrophonatronum</taxon>
    </lineage>
</organism>
<dbReference type="GO" id="GO:0046429">
    <property type="term" value="F:4-hydroxy-3-methylbut-2-en-1-yl diphosphate synthase activity (ferredoxin)"/>
    <property type="evidence" value="ECO:0007669"/>
    <property type="project" value="UniProtKB-UniRule"/>
</dbReference>
<gene>
    <name evidence="7" type="primary">ispG</name>
    <name evidence="10" type="ORF">D5R97_05430</name>
</gene>
<dbReference type="GO" id="GO:0141197">
    <property type="term" value="F:4-hydroxy-3-methylbut-2-enyl-diphosphate synthase activity (flavodoxin)"/>
    <property type="evidence" value="ECO:0007669"/>
    <property type="project" value="UniProtKB-EC"/>
</dbReference>
<dbReference type="EC" id="1.17.7.3" evidence="7"/>
<dbReference type="HAMAP" id="MF_00159">
    <property type="entry name" value="IspG"/>
    <property type="match status" value="1"/>
</dbReference>
<feature type="binding site" evidence="7">
    <location>
        <position position="267"/>
    </location>
    <ligand>
        <name>[4Fe-4S] cluster</name>
        <dbReference type="ChEBI" id="CHEBI:49883"/>
    </ligand>
</feature>
<dbReference type="NCBIfam" id="NF001540">
    <property type="entry name" value="PRK00366.1"/>
    <property type="match status" value="1"/>
</dbReference>
<feature type="domain" description="IspG TIM-barrel" evidence="8">
    <location>
        <begin position="6"/>
        <end position="245"/>
    </location>
</feature>
<evidence type="ECO:0000256" key="7">
    <source>
        <dbReference type="HAMAP-Rule" id="MF_00159"/>
    </source>
</evidence>
<dbReference type="FunFam" id="3.20.20.20:FF:000001">
    <property type="entry name" value="4-hydroxy-3-methylbut-2-en-1-yl diphosphate synthase (flavodoxin)"/>
    <property type="match status" value="1"/>
</dbReference>
<dbReference type="EMBL" id="QZAA01000141">
    <property type="protein sequence ID" value="RQD75817.1"/>
    <property type="molecule type" value="Genomic_DNA"/>
</dbReference>
<dbReference type="GO" id="GO:0016114">
    <property type="term" value="P:terpenoid biosynthetic process"/>
    <property type="evidence" value="ECO:0007669"/>
    <property type="project" value="InterPro"/>
</dbReference>
<dbReference type="SUPFAM" id="SSF51717">
    <property type="entry name" value="Dihydropteroate synthetase-like"/>
    <property type="match status" value="1"/>
</dbReference>
<feature type="domain" description="IspG C-terminal" evidence="9">
    <location>
        <begin position="261"/>
        <end position="347"/>
    </location>
</feature>
<dbReference type="Pfam" id="PF26540">
    <property type="entry name" value="GcpE_C"/>
    <property type="match status" value="1"/>
</dbReference>
<evidence type="ECO:0000256" key="2">
    <source>
        <dbReference type="ARBA" id="ARBA00022723"/>
    </source>
</evidence>
<dbReference type="InterPro" id="IPR011005">
    <property type="entry name" value="Dihydropteroate_synth-like_sf"/>
</dbReference>
<dbReference type="PIRSF" id="PIRSF004640">
    <property type="entry name" value="IspG"/>
    <property type="match status" value="1"/>
</dbReference>
<comment type="similarity">
    <text evidence="7">Belongs to the IspG family.</text>
</comment>
<keyword evidence="2 7" id="KW-0479">Metal-binding</keyword>
<dbReference type="Gene3D" id="3.30.413.10">
    <property type="entry name" value="Sulfite Reductase Hemoprotein, domain 1"/>
    <property type="match status" value="1"/>
</dbReference>
<evidence type="ECO:0000313" key="10">
    <source>
        <dbReference type="EMBL" id="RQD75817.1"/>
    </source>
</evidence>
<comment type="function">
    <text evidence="7">Converts 2C-methyl-D-erythritol 2,4-cyclodiphosphate (ME-2,4cPP) into 1-hydroxy-2-methyl-2-(E)-butenyl 4-diphosphate.</text>
</comment>
<dbReference type="GO" id="GO:0051539">
    <property type="term" value="F:4 iron, 4 sulfur cluster binding"/>
    <property type="evidence" value="ECO:0007669"/>
    <property type="project" value="UniProtKB-UniRule"/>
</dbReference>
<evidence type="ECO:0000313" key="11">
    <source>
        <dbReference type="Proteomes" id="UP000285138"/>
    </source>
</evidence>
<evidence type="ECO:0000259" key="8">
    <source>
        <dbReference type="Pfam" id="PF04551"/>
    </source>
</evidence>
<keyword evidence="3 7" id="KW-0560">Oxidoreductase</keyword>
<dbReference type="InterPro" id="IPR045854">
    <property type="entry name" value="NO2/SO3_Rdtase_4Fe4S_sf"/>
</dbReference>
<dbReference type="UniPathway" id="UPA00056">
    <property type="reaction ID" value="UER00096"/>
</dbReference>
<keyword evidence="4 7" id="KW-0408">Iron</keyword>
<dbReference type="Pfam" id="PF04551">
    <property type="entry name" value="GcpE"/>
    <property type="match status" value="1"/>
</dbReference>
<sequence length="371" mass="40237">MKRENTKKIKVGNVNIGGGSPVSIQSMTNTDTRNTRATVNQIKKLEKLGCELVRVAVPDMEAANKLSEIKGKINIPLIADIHFNYRLALKAIEEGVDKIRINPGNIGNKDRVSAIVRAAAEKSIPIRIGVNAGSIEKRLLEKYGGPTSEALVQSALDQVSLLEELNFDNIIVSLKASNVKTMIDAYTLFSGKTSYPLHLGVTEGGTLMRASVKSSVGIGCLLLRGIGDTLRVSITGDPREEIMVAREILRAAGLRDIGPDIISCPTCGRCEIDLISMVQEIEEKVKFIKYPLKIAIMGCVVNGPGEAREADIGIAGGKGTGVLFKRGKVLKRVPEEKMVEEFLIEIDNHLKELGFQDSLLTSGFLPETEAF</sequence>
<protein>
    <recommendedName>
        <fullName evidence="7">4-hydroxy-3-methylbut-2-en-1-yl diphosphate synthase (flavodoxin)</fullName>
        <ecNumber evidence="7">1.17.7.3</ecNumber>
    </recommendedName>
    <alternativeName>
        <fullName evidence="7">1-hydroxy-2-methyl-2-(E)-butenyl 4-diphosphate synthase</fullName>
    </alternativeName>
</protein>